<keyword evidence="1" id="KW-0812">Transmembrane</keyword>
<dbReference type="RefSeq" id="WP_068025181.1">
    <property type="nucleotide sequence ID" value="NZ_QQAZ01000017.1"/>
</dbReference>
<reference evidence="2 3" key="1">
    <citation type="submission" date="2018-07" db="EMBL/GenBank/DDBJ databases">
        <title>Genomic Encyclopedia of Type Strains, Phase IV (KMG-IV): sequencing the most valuable type-strain genomes for metagenomic binning, comparative biology and taxonomic classification.</title>
        <authorList>
            <person name="Goeker M."/>
        </authorList>
    </citation>
    <scope>NUCLEOTIDE SEQUENCE [LARGE SCALE GENOMIC DNA]</scope>
    <source>
        <strain evidence="2 3">DSM 44952</strain>
    </source>
</reference>
<accession>A0A370GMC1</accession>
<proteinExistence type="predicted"/>
<dbReference type="STRING" id="1210089.GCA_001613165_05343"/>
<keyword evidence="1" id="KW-1133">Transmembrane helix</keyword>
<evidence type="ECO:0000256" key="1">
    <source>
        <dbReference type="SAM" id="Phobius"/>
    </source>
</evidence>
<evidence type="ECO:0000313" key="3">
    <source>
        <dbReference type="Proteomes" id="UP000255355"/>
    </source>
</evidence>
<evidence type="ECO:0000313" key="2">
    <source>
        <dbReference type="EMBL" id="RDI44426.1"/>
    </source>
</evidence>
<sequence length="76" mass="8322">MYARDLADEYPILDRGSPHLTTAQTAIPRQRIATLLTAAARPLRPDGRFAESWSTGTTIWWLAVAFGAVLLAALLL</sequence>
<dbReference type="EMBL" id="QQAZ01000017">
    <property type="protein sequence ID" value="RDI44426.1"/>
    <property type="molecule type" value="Genomic_DNA"/>
</dbReference>
<gene>
    <name evidence="2" type="ORF">DFR68_11743</name>
</gene>
<organism evidence="2 3">
    <name type="scientific">Nocardia mexicana</name>
    <dbReference type="NCBI Taxonomy" id="279262"/>
    <lineage>
        <taxon>Bacteria</taxon>
        <taxon>Bacillati</taxon>
        <taxon>Actinomycetota</taxon>
        <taxon>Actinomycetes</taxon>
        <taxon>Mycobacteriales</taxon>
        <taxon>Nocardiaceae</taxon>
        <taxon>Nocardia</taxon>
    </lineage>
</organism>
<dbReference type="AlphaFoldDB" id="A0A370GMC1"/>
<comment type="caution">
    <text evidence="2">The sequence shown here is derived from an EMBL/GenBank/DDBJ whole genome shotgun (WGS) entry which is preliminary data.</text>
</comment>
<dbReference type="Proteomes" id="UP000255355">
    <property type="component" value="Unassembled WGS sequence"/>
</dbReference>
<feature type="transmembrane region" description="Helical" evidence="1">
    <location>
        <begin position="58"/>
        <end position="75"/>
    </location>
</feature>
<keyword evidence="3" id="KW-1185">Reference proteome</keyword>
<name>A0A370GMC1_9NOCA</name>
<keyword evidence="1" id="KW-0472">Membrane</keyword>
<protein>
    <submittedName>
        <fullName evidence="2">Uncharacterized protein</fullName>
    </submittedName>
</protein>